<dbReference type="Gene3D" id="1.20.1290.10">
    <property type="entry name" value="AhpD-like"/>
    <property type="match status" value="2"/>
</dbReference>
<dbReference type="PANTHER" id="PTHR33570">
    <property type="entry name" value="4-CARBOXYMUCONOLACTONE DECARBOXYLASE FAMILY PROTEIN"/>
    <property type="match status" value="1"/>
</dbReference>
<organism evidence="3 4">
    <name type="scientific">Aureimonas endophytica</name>
    <dbReference type="NCBI Taxonomy" id="2027858"/>
    <lineage>
        <taxon>Bacteria</taxon>
        <taxon>Pseudomonadati</taxon>
        <taxon>Pseudomonadota</taxon>
        <taxon>Alphaproteobacteria</taxon>
        <taxon>Hyphomicrobiales</taxon>
        <taxon>Aurantimonadaceae</taxon>
        <taxon>Aureimonas</taxon>
    </lineage>
</organism>
<evidence type="ECO:0000259" key="2">
    <source>
        <dbReference type="Pfam" id="PF02627"/>
    </source>
</evidence>
<proteinExistence type="predicted"/>
<evidence type="ECO:0000256" key="1">
    <source>
        <dbReference type="SAM" id="SignalP"/>
    </source>
</evidence>
<keyword evidence="4" id="KW-1185">Reference proteome</keyword>
<sequence length="258" mass="27439">MHILVTATLAMVSITGAAMAQDQRKAVPRVAPDVVRETVPPLADYTDEVLFADVWARPGLSPRDRSLITVAALMAGSHTAQMRGHLGRALDNGVTPVELGETITHLAFYAGWPNAMSSVTVAREVFAARGIAADALLTNATAPLAIDQAQEQARAASVDANVRPTTPALADYTDRVLFADLWLRPQLAPRDRSLVTVAALIAGGKSGQLPFHLGRAMDAGLTRDQVSEVVTHLAFYTGWPNAMSAVPVVKSVFDDRPA</sequence>
<evidence type="ECO:0000313" key="4">
    <source>
        <dbReference type="Proteomes" id="UP000644699"/>
    </source>
</evidence>
<dbReference type="InterPro" id="IPR052512">
    <property type="entry name" value="4CMD/NDH-1_regulator"/>
</dbReference>
<protein>
    <submittedName>
        <fullName evidence="3">4-carboxymuconolactone decarboxylase</fullName>
    </submittedName>
</protein>
<dbReference type="Pfam" id="PF02627">
    <property type="entry name" value="CMD"/>
    <property type="match status" value="2"/>
</dbReference>
<feature type="chain" id="PRO_5036928155" evidence="1">
    <location>
        <begin position="21"/>
        <end position="258"/>
    </location>
</feature>
<dbReference type="AlphaFoldDB" id="A0A916ZLP0"/>
<dbReference type="RefSeq" id="WP_210318361.1">
    <property type="nucleotide sequence ID" value="NZ_BMIQ01000003.1"/>
</dbReference>
<dbReference type="InterPro" id="IPR003779">
    <property type="entry name" value="CMD-like"/>
</dbReference>
<reference evidence="3" key="2">
    <citation type="submission" date="2020-09" db="EMBL/GenBank/DDBJ databases">
        <authorList>
            <person name="Sun Q."/>
            <person name="Zhou Y."/>
        </authorList>
    </citation>
    <scope>NUCLEOTIDE SEQUENCE</scope>
    <source>
        <strain evidence="3">CGMCC 1.15367</strain>
    </source>
</reference>
<feature type="domain" description="Carboxymuconolactone decarboxylase-like" evidence="2">
    <location>
        <begin position="167"/>
        <end position="250"/>
    </location>
</feature>
<dbReference type="EMBL" id="BMIQ01000003">
    <property type="protein sequence ID" value="GGE02884.1"/>
    <property type="molecule type" value="Genomic_DNA"/>
</dbReference>
<reference evidence="3" key="1">
    <citation type="journal article" date="2014" name="Int. J. Syst. Evol. Microbiol.">
        <title>Complete genome sequence of Corynebacterium casei LMG S-19264T (=DSM 44701T), isolated from a smear-ripened cheese.</title>
        <authorList>
            <consortium name="US DOE Joint Genome Institute (JGI-PGF)"/>
            <person name="Walter F."/>
            <person name="Albersmeier A."/>
            <person name="Kalinowski J."/>
            <person name="Ruckert C."/>
        </authorList>
    </citation>
    <scope>NUCLEOTIDE SEQUENCE</scope>
    <source>
        <strain evidence="3">CGMCC 1.15367</strain>
    </source>
</reference>
<feature type="domain" description="Carboxymuconolactone decarboxylase-like" evidence="2">
    <location>
        <begin position="40"/>
        <end position="124"/>
    </location>
</feature>
<gene>
    <name evidence="3" type="ORF">GCM10011390_22200</name>
</gene>
<dbReference type="InterPro" id="IPR029032">
    <property type="entry name" value="AhpD-like"/>
</dbReference>
<feature type="signal peptide" evidence="1">
    <location>
        <begin position="1"/>
        <end position="20"/>
    </location>
</feature>
<dbReference type="SUPFAM" id="SSF69118">
    <property type="entry name" value="AhpD-like"/>
    <property type="match status" value="1"/>
</dbReference>
<evidence type="ECO:0000313" key="3">
    <source>
        <dbReference type="EMBL" id="GGE02884.1"/>
    </source>
</evidence>
<keyword evidence="1" id="KW-0732">Signal</keyword>
<accession>A0A916ZLP0</accession>
<name>A0A916ZLP0_9HYPH</name>
<comment type="caution">
    <text evidence="3">The sequence shown here is derived from an EMBL/GenBank/DDBJ whole genome shotgun (WGS) entry which is preliminary data.</text>
</comment>
<dbReference type="Proteomes" id="UP000644699">
    <property type="component" value="Unassembled WGS sequence"/>
</dbReference>
<dbReference type="GO" id="GO:0051920">
    <property type="term" value="F:peroxiredoxin activity"/>
    <property type="evidence" value="ECO:0007669"/>
    <property type="project" value="InterPro"/>
</dbReference>
<dbReference type="PANTHER" id="PTHR33570:SF9">
    <property type="entry name" value="BLL4600 PROTEIN"/>
    <property type="match status" value="1"/>
</dbReference>